<name>A0A1G7D261_9FLAO</name>
<reference evidence="2" key="1">
    <citation type="submission" date="2016-10" db="EMBL/GenBank/DDBJ databases">
        <authorList>
            <person name="Varghese N."/>
            <person name="Submissions S."/>
        </authorList>
    </citation>
    <scope>NUCLEOTIDE SEQUENCE [LARGE SCALE GENOMIC DNA]</scope>
    <source>
        <strain evidence="2">DSM 24729</strain>
    </source>
</reference>
<protein>
    <submittedName>
        <fullName evidence="1">Uncharacterized protein</fullName>
    </submittedName>
</protein>
<sequence length="43" mass="5009">MKAKVISLAFLLFKKEVMMSTKKGNPLYSQLNNSKYRNFPQTL</sequence>
<accession>A0A1G7D261</accession>
<gene>
    <name evidence="1" type="ORF">SAMN04487992_101304</name>
</gene>
<dbReference type="EMBL" id="FNBD01000001">
    <property type="protein sequence ID" value="SDE45658.1"/>
    <property type="molecule type" value="Genomic_DNA"/>
</dbReference>
<dbReference type="AlphaFoldDB" id="A0A1G7D261"/>
<evidence type="ECO:0000313" key="2">
    <source>
        <dbReference type="Proteomes" id="UP000182114"/>
    </source>
</evidence>
<evidence type="ECO:0000313" key="1">
    <source>
        <dbReference type="EMBL" id="SDE45658.1"/>
    </source>
</evidence>
<proteinExistence type="predicted"/>
<organism evidence="1 2">
    <name type="scientific">Cellulophaga baltica</name>
    <dbReference type="NCBI Taxonomy" id="76594"/>
    <lineage>
        <taxon>Bacteria</taxon>
        <taxon>Pseudomonadati</taxon>
        <taxon>Bacteroidota</taxon>
        <taxon>Flavobacteriia</taxon>
        <taxon>Flavobacteriales</taxon>
        <taxon>Flavobacteriaceae</taxon>
        <taxon>Cellulophaga</taxon>
    </lineage>
</organism>
<dbReference type="Proteomes" id="UP000182114">
    <property type="component" value="Unassembled WGS sequence"/>
</dbReference>
<keyword evidence="2" id="KW-1185">Reference proteome</keyword>